<reference evidence="1" key="1">
    <citation type="submission" date="2014-09" db="EMBL/GenBank/DDBJ databases">
        <title>Genome sequence of the luminous mushroom Mycena chlorophos for searching fungal bioluminescence genes.</title>
        <authorList>
            <person name="Tanaka Y."/>
            <person name="Kasuga D."/>
            <person name="Oba Y."/>
            <person name="Hase S."/>
            <person name="Sato K."/>
            <person name="Oba Y."/>
            <person name="Sakakibara Y."/>
        </authorList>
    </citation>
    <scope>NUCLEOTIDE SEQUENCE</scope>
</reference>
<evidence type="ECO:0000313" key="1">
    <source>
        <dbReference type="EMBL" id="GAT56085.1"/>
    </source>
</evidence>
<accession>A0ABQ0LYG1</accession>
<gene>
    <name evidence="1" type="ORF">MCHLO_12781</name>
</gene>
<evidence type="ECO:0000313" key="2">
    <source>
        <dbReference type="Proteomes" id="UP000815677"/>
    </source>
</evidence>
<proteinExistence type="predicted"/>
<dbReference type="Proteomes" id="UP000815677">
    <property type="component" value="Unassembled WGS sequence"/>
</dbReference>
<sequence>MTPATHPYIFDLVSNVVAAVTAQGSTSQKFLVELLAASATSGSSSQDLLEQFTTQITTAPPAIRFIHMESNHACVQYTVAPPPDHWFGRPLADRWANIHIEMSAEILGKLEQLHPECSLEGKEEERREYWALLTFLSWNLGHELIHLAQLTFGNQPTPPRYYGLTEENRMHKDEEDSDNDLPNKDYDHLGRAHLLYQPQLTFGPSFAIARRG</sequence>
<dbReference type="EMBL" id="DF849236">
    <property type="protein sequence ID" value="GAT56085.1"/>
    <property type="molecule type" value="Genomic_DNA"/>
</dbReference>
<evidence type="ECO:0008006" key="3">
    <source>
        <dbReference type="Google" id="ProtNLM"/>
    </source>
</evidence>
<organism evidence="1 2">
    <name type="scientific">Mycena chlorophos</name>
    <name type="common">Agaric fungus</name>
    <name type="synonym">Agaricus chlorophos</name>
    <dbReference type="NCBI Taxonomy" id="658473"/>
    <lineage>
        <taxon>Eukaryota</taxon>
        <taxon>Fungi</taxon>
        <taxon>Dikarya</taxon>
        <taxon>Basidiomycota</taxon>
        <taxon>Agaricomycotina</taxon>
        <taxon>Agaricomycetes</taxon>
        <taxon>Agaricomycetidae</taxon>
        <taxon>Agaricales</taxon>
        <taxon>Marasmiineae</taxon>
        <taxon>Mycenaceae</taxon>
        <taxon>Mycena</taxon>
    </lineage>
</organism>
<keyword evidence="2" id="KW-1185">Reference proteome</keyword>
<name>A0ABQ0LYG1_MYCCL</name>
<protein>
    <recommendedName>
        <fullName evidence="3">DinB-like domain-containing protein</fullName>
    </recommendedName>
</protein>